<accession>A0ACB8B1L6</accession>
<sequence length="308" mass="33528">MADISPATTSHLSLLLATEFSSVAALTVLVWESLVTFDDEVNYIWSKPSGAYLKWLYLFARYFGLGVAIADHAIVSTFPPHLPVPYSMCRAFYTWQAIAVQLMMLTFDGVLLIRVHALYEQTLSITAIGIVAIGIEVLAMIVAAILTIPHVPYHVACLVVDTPTSVACFVVGAGISQSVLLGLTYHKRAIIDRGGNPRSNLLSVVIRDGAFAFGVVVALLLLTFVYLVADKDIANLTYYWFPVILSVATCRLIMNMQTIRVPEVELQFTSDIFGIGLGPDTLHLTPLSTSAPSRRRYPSQTTVSGSTG</sequence>
<dbReference type="Proteomes" id="UP000790709">
    <property type="component" value="Unassembled WGS sequence"/>
</dbReference>
<gene>
    <name evidence="1" type="ORF">BV22DRAFT_1075235</name>
</gene>
<evidence type="ECO:0000313" key="1">
    <source>
        <dbReference type="EMBL" id="KAH7919452.1"/>
    </source>
</evidence>
<reference evidence="1" key="1">
    <citation type="journal article" date="2021" name="New Phytol.">
        <title>Evolutionary innovations through gain and loss of genes in the ectomycorrhizal Boletales.</title>
        <authorList>
            <person name="Wu G."/>
            <person name="Miyauchi S."/>
            <person name="Morin E."/>
            <person name="Kuo A."/>
            <person name="Drula E."/>
            <person name="Varga T."/>
            <person name="Kohler A."/>
            <person name="Feng B."/>
            <person name="Cao Y."/>
            <person name="Lipzen A."/>
            <person name="Daum C."/>
            <person name="Hundley H."/>
            <person name="Pangilinan J."/>
            <person name="Johnson J."/>
            <person name="Barry K."/>
            <person name="LaButti K."/>
            <person name="Ng V."/>
            <person name="Ahrendt S."/>
            <person name="Min B."/>
            <person name="Choi I.G."/>
            <person name="Park H."/>
            <person name="Plett J.M."/>
            <person name="Magnuson J."/>
            <person name="Spatafora J.W."/>
            <person name="Nagy L.G."/>
            <person name="Henrissat B."/>
            <person name="Grigoriev I.V."/>
            <person name="Yang Z.L."/>
            <person name="Xu J."/>
            <person name="Martin F.M."/>
        </authorList>
    </citation>
    <scope>NUCLEOTIDE SEQUENCE</scope>
    <source>
        <strain evidence="1">KUC20120723A-06</strain>
    </source>
</reference>
<protein>
    <submittedName>
        <fullName evidence="1">Uncharacterized protein</fullName>
    </submittedName>
</protein>
<name>A0ACB8B1L6_9AGAM</name>
<dbReference type="EMBL" id="MU266659">
    <property type="protein sequence ID" value="KAH7919452.1"/>
    <property type="molecule type" value="Genomic_DNA"/>
</dbReference>
<evidence type="ECO:0000313" key="2">
    <source>
        <dbReference type="Proteomes" id="UP000790709"/>
    </source>
</evidence>
<keyword evidence="2" id="KW-1185">Reference proteome</keyword>
<organism evidence="1 2">
    <name type="scientific">Leucogyrophana mollusca</name>
    <dbReference type="NCBI Taxonomy" id="85980"/>
    <lineage>
        <taxon>Eukaryota</taxon>
        <taxon>Fungi</taxon>
        <taxon>Dikarya</taxon>
        <taxon>Basidiomycota</taxon>
        <taxon>Agaricomycotina</taxon>
        <taxon>Agaricomycetes</taxon>
        <taxon>Agaricomycetidae</taxon>
        <taxon>Boletales</taxon>
        <taxon>Boletales incertae sedis</taxon>
        <taxon>Leucogyrophana</taxon>
    </lineage>
</organism>
<proteinExistence type="predicted"/>
<comment type="caution">
    <text evidence="1">The sequence shown here is derived from an EMBL/GenBank/DDBJ whole genome shotgun (WGS) entry which is preliminary data.</text>
</comment>